<organism evidence="5 6">
    <name type="scientific">Portibacter lacus</name>
    <dbReference type="NCBI Taxonomy" id="1099794"/>
    <lineage>
        <taxon>Bacteria</taxon>
        <taxon>Pseudomonadati</taxon>
        <taxon>Bacteroidota</taxon>
        <taxon>Saprospiria</taxon>
        <taxon>Saprospirales</taxon>
        <taxon>Haliscomenobacteraceae</taxon>
        <taxon>Portibacter</taxon>
    </lineage>
</organism>
<protein>
    <submittedName>
        <fullName evidence="5">3-oxoacyl-[acyl-carrier-protein] synthase 3</fullName>
    </submittedName>
</protein>
<feature type="domain" description="Beta-ketoacyl-[acyl-carrier-protein] synthase III N-terminal" evidence="4">
    <location>
        <begin position="109"/>
        <end position="189"/>
    </location>
</feature>
<dbReference type="Pfam" id="PF08541">
    <property type="entry name" value="ACP_syn_III_C"/>
    <property type="match status" value="1"/>
</dbReference>
<dbReference type="Pfam" id="PF08545">
    <property type="entry name" value="ACP_syn_III"/>
    <property type="match status" value="1"/>
</dbReference>
<sequence length="330" mass="36267">MFRNARIVSTGSYAPENIVPNSYFDKTLNTNVSDWLEEVVQIKERRWVSENQTTSDLCYEAAINCLKNGNISASDVDLIIIATDTPDFISPSTAAIVQDKLKATNAGTFDINSACAGFVTALDIGAKYIRADKQYNNVLVIGGYAMSRHLNKSDKKTVTLFADGAGAVLLQSVDSEDAGFLASELKSMGQYNGYMGVYAGGTAQPVDVNAIENHDHKLKFVNRFPKEINPTTWSEMALTLNERLGVQSDDVDMYFITQLNINSIWEMLDILDVPKEKAHTIMHHYGYTGSACIPMAFHDAWEKKLVKPGDLIYFIGSGGGLAFASAAFRL</sequence>
<accession>A0AA37SWC8</accession>
<dbReference type="Proteomes" id="UP001156666">
    <property type="component" value="Unassembled WGS sequence"/>
</dbReference>
<dbReference type="SUPFAM" id="SSF53901">
    <property type="entry name" value="Thiolase-like"/>
    <property type="match status" value="1"/>
</dbReference>
<dbReference type="RefSeq" id="WP_235293538.1">
    <property type="nucleotide sequence ID" value="NZ_BSOH01000037.1"/>
</dbReference>
<dbReference type="InterPro" id="IPR013751">
    <property type="entry name" value="ACP_syn_III_N"/>
</dbReference>
<dbReference type="GO" id="GO:0044550">
    <property type="term" value="P:secondary metabolite biosynthetic process"/>
    <property type="evidence" value="ECO:0007669"/>
    <property type="project" value="TreeGrafter"/>
</dbReference>
<dbReference type="AlphaFoldDB" id="A0AA37SWC8"/>
<dbReference type="CDD" id="cd00830">
    <property type="entry name" value="KAS_III"/>
    <property type="match status" value="1"/>
</dbReference>
<proteinExistence type="predicted"/>
<feature type="domain" description="Beta-ketoacyl-[acyl-carrier-protein] synthase III C-terminal" evidence="3">
    <location>
        <begin position="243"/>
        <end position="329"/>
    </location>
</feature>
<evidence type="ECO:0000259" key="3">
    <source>
        <dbReference type="Pfam" id="PF08541"/>
    </source>
</evidence>
<dbReference type="NCBIfam" id="NF006829">
    <property type="entry name" value="PRK09352.1"/>
    <property type="match status" value="1"/>
</dbReference>
<dbReference type="Gene3D" id="3.40.47.10">
    <property type="match status" value="1"/>
</dbReference>
<gene>
    <name evidence="5" type="primary">fabH_2</name>
    <name evidence="5" type="ORF">GCM10007940_46320</name>
</gene>
<evidence type="ECO:0000256" key="2">
    <source>
        <dbReference type="ARBA" id="ARBA00023315"/>
    </source>
</evidence>
<dbReference type="GO" id="GO:0006633">
    <property type="term" value="P:fatty acid biosynthetic process"/>
    <property type="evidence" value="ECO:0007669"/>
    <property type="project" value="InterPro"/>
</dbReference>
<evidence type="ECO:0000259" key="4">
    <source>
        <dbReference type="Pfam" id="PF08545"/>
    </source>
</evidence>
<reference evidence="5" key="1">
    <citation type="journal article" date="2014" name="Int. J. Syst. Evol. Microbiol.">
        <title>Complete genome sequence of Corynebacterium casei LMG S-19264T (=DSM 44701T), isolated from a smear-ripened cheese.</title>
        <authorList>
            <consortium name="US DOE Joint Genome Institute (JGI-PGF)"/>
            <person name="Walter F."/>
            <person name="Albersmeier A."/>
            <person name="Kalinowski J."/>
            <person name="Ruckert C."/>
        </authorList>
    </citation>
    <scope>NUCLEOTIDE SEQUENCE</scope>
    <source>
        <strain evidence="5">NBRC 108769</strain>
    </source>
</reference>
<dbReference type="PANTHER" id="PTHR34069:SF2">
    <property type="entry name" value="BETA-KETOACYL-[ACYL-CARRIER-PROTEIN] SYNTHASE III"/>
    <property type="match status" value="1"/>
</dbReference>
<evidence type="ECO:0000313" key="6">
    <source>
        <dbReference type="Proteomes" id="UP001156666"/>
    </source>
</evidence>
<dbReference type="InterPro" id="IPR016039">
    <property type="entry name" value="Thiolase-like"/>
</dbReference>
<evidence type="ECO:0000256" key="1">
    <source>
        <dbReference type="ARBA" id="ARBA00022679"/>
    </source>
</evidence>
<reference evidence="5" key="2">
    <citation type="submission" date="2023-01" db="EMBL/GenBank/DDBJ databases">
        <title>Draft genome sequence of Portibacter lacus strain NBRC 108769.</title>
        <authorList>
            <person name="Sun Q."/>
            <person name="Mori K."/>
        </authorList>
    </citation>
    <scope>NUCLEOTIDE SEQUENCE</scope>
    <source>
        <strain evidence="5">NBRC 108769</strain>
    </source>
</reference>
<dbReference type="InterPro" id="IPR013747">
    <property type="entry name" value="ACP_syn_III_C"/>
</dbReference>
<dbReference type="GO" id="GO:0004315">
    <property type="term" value="F:3-oxoacyl-[acyl-carrier-protein] synthase activity"/>
    <property type="evidence" value="ECO:0007669"/>
    <property type="project" value="InterPro"/>
</dbReference>
<keyword evidence="2" id="KW-0012">Acyltransferase</keyword>
<evidence type="ECO:0000313" key="5">
    <source>
        <dbReference type="EMBL" id="GLR20016.1"/>
    </source>
</evidence>
<keyword evidence="6" id="KW-1185">Reference proteome</keyword>
<dbReference type="PANTHER" id="PTHR34069">
    <property type="entry name" value="3-OXOACYL-[ACYL-CARRIER-PROTEIN] SYNTHASE 3"/>
    <property type="match status" value="1"/>
</dbReference>
<keyword evidence="1" id="KW-0808">Transferase</keyword>
<comment type="caution">
    <text evidence="5">The sequence shown here is derived from an EMBL/GenBank/DDBJ whole genome shotgun (WGS) entry which is preliminary data.</text>
</comment>
<dbReference type="EMBL" id="BSOH01000037">
    <property type="protein sequence ID" value="GLR20016.1"/>
    <property type="molecule type" value="Genomic_DNA"/>
</dbReference>
<name>A0AA37SWC8_9BACT</name>